<dbReference type="STRING" id="1415166.NONO_c16010"/>
<dbReference type="EMBL" id="CP006850">
    <property type="protein sequence ID" value="AHH16402.1"/>
    <property type="molecule type" value="Genomic_DNA"/>
</dbReference>
<feature type="region of interest" description="Disordered" evidence="2">
    <location>
        <begin position="483"/>
        <end position="506"/>
    </location>
</feature>
<accession>W5TB41</accession>
<feature type="domain" description="PPE" evidence="3">
    <location>
        <begin position="136"/>
        <end position="274"/>
    </location>
</feature>
<comment type="similarity">
    <text evidence="1">Belongs to the mycobacterial PPE family.</text>
</comment>
<feature type="region of interest" description="Disordered" evidence="2">
    <location>
        <begin position="94"/>
        <end position="116"/>
    </location>
</feature>
<reference evidence="4 5" key="1">
    <citation type="journal article" date="2014" name="Appl. Environ. Microbiol.">
        <title>Insights into the Microbial Degradation of Rubber and Gutta-Percha by Analysis of the Complete Genome of Nocardia nova SH22a.</title>
        <authorList>
            <person name="Luo Q."/>
            <person name="Hiessl S."/>
            <person name="Poehlein A."/>
            <person name="Daniel R."/>
            <person name="Steinbuchel A."/>
        </authorList>
    </citation>
    <scope>NUCLEOTIDE SEQUENCE [LARGE SCALE GENOMIC DNA]</scope>
    <source>
        <strain evidence="4">SH22a</strain>
    </source>
</reference>
<dbReference type="KEGG" id="nno:NONO_c16010"/>
<evidence type="ECO:0000313" key="4">
    <source>
        <dbReference type="EMBL" id="AHH16402.1"/>
    </source>
</evidence>
<proteinExistence type="inferred from homology"/>
<organism evidence="4 5">
    <name type="scientific">Nocardia nova SH22a</name>
    <dbReference type="NCBI Taxonomy" id="1415166"/>
    <lineage>
        <taxon>Bacteria</taxon>
        <taxon>Bacillati</taxon>
        <taxon>Actinomycetota</taxon>
        <taxon>Actinomycetes</taxon>
        <taxon>Mycobacteriales</taxon>
        <taxon>Nocardiaceae</taxon>
        <taxon>Nocardia</taxon>
    </lineage>
</organism>
<protein>
    <submittedName>
        <fullName evidence="4">PPE family protein</fullName>
    </submittedName>
</protein>
<dbReference type="Proteomes" id="UP000019150">
    <property type="component" value="Chromosome"/>
</dbReference>
<dbReference type="RefSeq" id="WP_148306759.1">
    <property type="nucleotide sequence ID" value="NZ_CP006850.1"/>
</dbReference>
<evidence type="ECO:0000256" key="2">
    <source>
        <dbReference type="SAM" id="MobiDB-lite"/>
    </source>
</evidence>
<dbReference type="InterPro" id="IPR000030">
    <property type="entry name" value="PPE_dom"/>
</dbReference>
<name>W5TB41_9NOCA</name>
<dbReference type="SUPFAM" id="SSF140459">
    <property type="entry name" value="PE/PPE dimer-like"/>
    <property type="match status" value="1"/>
</dbReference>
<feature type="compositionally biased region" description="Pro residues" evidence="2">
    <location>
        <begin position="107"/>
        <end position="116"/>
    </location>
</feature>
<dbReference type="eggNOG" id="ENOG5031KKV">
    <property type="taxonomic scope" value="Bacteria"/>
</dbReference>
<keyword evidence="5" id="KW-1185">Reference proteome</keyword>
<dbReference type="Gene3D" id="1.20.1260.20">
    <property type="entry name" value="PPE superfamily"/>
    <property type="match status" value="1"/>
</dbReference>
<dbReference type="PATRIC" id="fig|1415166.3.peg.1628"/>
<dbReference type="InterPro" id="IPR038332">
    <property type="entry name" value="PPE_sf"/>
</dbReference>
<dbReference type="OrthoDB" id="4531752at2"/>
<dbReference type="Pfam" id="PF00823">
    <property type="entry name" value="PPE"/>
    <property type="match status" value="1"/>
</dbReference>
<evidence type="ECO:0000259" key="3">
    <source>
        <dbReference type="Pfam" id="PF00823"/>
    </source>
</evidence>
<dbReference type="HOGENOM" id="CLU_538438_0_0_11"/>
<dbReference type="AlphaFoldDB" id="W5TB41"/>
<sequence>MAIPLRVDPAELAAVAAALAELARGTGDSMPKGWVLPAGSDPISAQATPQLNTHTANLMNGVAGILGKVHETAYKIGSSAQDYTATDDQGARKIGGGGGEVLQNPVPQAPPPTPRRPPGFNLPAPGATVDPLTFAEQLRAGPGTGPATKLVSDIRNYLGTSHAAALSGVDGAAAAVENWQPVGTQAATELGRHRGWLDDLGATMNKLADGIDTYTNAFDTAKAKHPTPEEIRAARKELVQAMRSKNQAKIAAALAKYEEQNARSAETIGDYSTTVGVKTAENADDSDSAAASQADGNGGSGDSSQMMSQLASMLPTLMSTMMAAGMPMLGQDGTGMESSLEDGYEDYGYDTGLSDYGGLGGGAGGDMASIGDITGSMGSESSPVSVGPMPMVASASMTGTATNASSNVARTPVIEPLQNPAAAAGRGAASGSAMPYMPMSPGMGAGPGGGNERNRVVAWHPDRLMYVDDTPHTDAVIGEKPTIAPTVTPATPAPGGQMPSQSGGSA</sequence>
<feature type="region of interest" description="Disordered" evidence="2">
    <location>
        <begin position="282"/>
        <end position="306"/>
    </location>
</feature>
<gene>
    <name evidence="4" type="ORF">NONO_c16010</name>
</gene>
<evidence type="ECO:0000256" key="1">
    <source>
        <dbReference type="ARBA" id="ARBA00010652"/>
    </source>
</evidence>
<evidence type="ECO:0000313" key="5">
    <source>
        <dbReference type="Proteomes" id="UP000019150"/>
    </source>
</evidence>